<proteinExistence type="predicted"/>
<dbReference type="InterPro" id="IPR016888">
    <property type="entry name" value="UCP028498"/>
</dbReference>
<accession>A0A919SR31</accession>
<evidence type="ECO:0000256" key="1">
    <source>
        <dbReference type="SAM" id="MobiDB-lite"/>
    </source>
</evidence>
<name>A0A919SR31_9ACTN</name>
<dbReference type="AlphaFoldDB" id="A0A919SR31"/>
<evidence type="ECO:0000313" key="3">
    <source>
        <dbReference type="Proteomes" id="UP000680865"/>
    </source>
</evidence>
<keyword evidence="3" id="KW-1185">Reference proteome</keyword>
<evidence type="ECO:0000313" key="2">
    <source>
        <dbReference type="EMBL" id="GIM76790.1"/>
    </source>
</evidence>
<evidence type="ECO:0008006" key="4">
    <source>
        <dbReference type="Google" id="ProtNLM"/>
    </source>
</evidence>
<dbReference type="Proteomes" id="UP000680865">
    <property type="component" value="Unassembled WGS sequence"/>
</dbReference>
<dbReference type="EMBL" id="BOQP01000028">
    <property type="protein sequence ID" value="GIM76790.1"/>
    <property type="molecule type" value="Genomic_DNA"/>
</dbReference>
<protein>
    <recommendedName>
        <fullName evidence="4">DUF2255 family protein</fullName>
    </recommendedName>
</protein>
<reference evidence="2" key="1">
    <citation type="submission" date="2021-03" db="EMBL/GenBank/DDBJ databases">
        <title>Whole genome shotgun sequence of Actinoplanes consettensis NBRC 14913.</title>
        <authorList>
            <person name="Komaki H."/>
            <person name="Tamura T."/>
        </authorList>
    </citation>
    <scope>NUCLEOTIDE SEQUENCE</scope>
    <source>
        <strain evidence="2">NBRC 14913</strain>
    </source>
</reference>
<feature type="region of interest" description="Disordered" evidence="1">
    <location>
        <begin position="80"/>
        <end position="103"/>
    </location>
</feature>
<feature type="compositionally biased region" description="Basic residues" evidence="1">
    <location>
        <begin position="89"/>
        <end position="103"/>
    </location>
</feature>
<organism evidence="2 3">
    <name type="scientific">Winogradskya consettensis</name>
    <dbReference type="NCBI Taxonomy" id="113560"/>
    <lineage>
        <taxon>Bacteria</taxon>
        <taxon>Bacillati</taxon>
        <taxon>Actinomycetota</taxon>
        <taxon>Actinomycetes</taxon>
        <taxon>Micromonosporales</taxon>
        <taxon>Micromonosporaceae</taxon>
        <taxon>Winogradskya</taxon>
    </lineage>
</organism>
<gene>
    <name evidence="2" type="ORF">Aco04nite_52170</name>
</gene>
<comment type="caution">
    <text evidence="2">The sequence shown here is derived from an EMBL/GenBank/DDBJ whole genome shotgun (WGS) entry which is preliminary data.</text>
</comment>
<sequence length="103" mass="11763">MLVRRHWPAAGRKRCGTRINDGIVDGRELAAIGRTEKLELATLRDNGMLRPYVTIWVVRTGDELCVPSARGVHGGWYVRTRPAPGTRAPPRRWPGRRRRLRRG</sequence>
<dbReference type="Pfam" id="PF10012">
    <property type="entry name" value="DUF2255"/>
    <property type="match status" value="1"/>
</dbReference>